<comment type="caution">
    <text evidence="13">The sequence shown here is derived from an EMBL/GenBank/DDBJ whole genome shotgun (WGS) entry which is preliminary data.</text>
</comment>
<dbReference type="EMBL" id="RBVX01000020">
    <property type="protein sequence ID" value="RSL31845.1"/>
    <property type="molecule type" value="Genomic_DNA"/>
</dbReference>
<dbReference type="RefSeq" id="WP_125557883.1">
    <property type="nucleotide sequence ID" value="NZ_RBVX01000020.1"/>
</dbReference>
<dbReference type="InterPro" id="IPR002126">
    <property type="entry name" value="Cadherin-like_dom"/>
</dbReference>
<evidence type="ECO:0000256" key="9">
    <source>
        <dbReference type="SAM" id="MobiDB-lite"/>
    </source>
</evidence>
<evidence type="ECO:0000259" key="12">
    <source>
        <dbReference type="PROSITE" id="PS51272"/>
    </source>
</evidence>
<gene>
    <name evidence="13" type="ORF">D7Z54_18795</name>
</gene>
<name>A0A428N0A5_9BACI</name>
<dbReference type="PANTHER" id="PTHR43806">
    <property type="entry name" value="PEPTIDASE S8"/>
    <property type="match status" value="1"/>
</dbReference>
<evidence type="ECO:0000256" key="10">
    <source>
        <dbReference type="SAM" id="SignalP"/>
    </source>
</evidence>
<feature type="compositionally biased region" description="Acidic residues" evidence="9">
    <location>
        <begin position="388"/>
        <end position="406"/>
    </location>
</feature>
<dbReference type="InterPro" id="IPR050131">
    <property type="entry name" value="Peptidase_S8_subtilisin-like"/>
</dbReference>
<dbReference type="GO" id="GO:0016020">
    <property type="term" value="C:membrane"/>
    <property type="evidence" value="ECO:0007669"/>
    <property type="project" value="InterPro"/>
</dbReference>
<dbReference type="CDD" id="cd07477">
    <property type="entry name" value="Peptidases_S8_Subtilisin_subset"/>
    <property type="match status" value="1"/>
</dbReference>
<evidence type="ECO:0000256" key="3">
    <source>
        <dbReference type="ARBA" id="ARBA00022723"/>
    </source>
</evidence>
<feature type="active site" description="Charge relay system" evidence="7">
    <location>
        <position position="164"/>
    </location>
</feature>
<dbReference type="InterPro" id="IPR023827">
    <property type="entry name" value="Peptidase_S8_Asp-AS"/>
</dbReference>
<evidence type="ECO:0000256" key="4">
    <source>
        <dbReference type="ARBA" id="ARBA00022729"/>
    </source>
</evidence>
<dbReference type="InterPro" id="IPR037045">
    <property type="entry name" value="S8pro/Inhibitor_I9_sf"/>
</dbReference>
<dbReference type="InterPro" id="IPR000209">
    <property type="entry name" value="Peptidase_S8/S53_dom"/>
</dbReference>
<dbReference type="Gene3D" id="2.60.40.10">
    <property type="entry name" value="Immunoglobulins"/>
    <property type="match status" value="1"/>
</dbReference>
<keyword evidence="5 7" id="KW-0378">Hydrolase</keyword>
<accession>A0A428N0A5</accession>
<evidence type="ECO:0000256" key="8">
    <source>
        <dbReference type="RuleBase" id="RU003355"/>
    </source>
</evidence>
<dbReference type="Proteomes" id="UP000275076">
    <property type="component" value="Unassembled WGS sequence"/>
</dbReference>
<feature type="compositionally biased region" description="Polar residues" evidence="9">
    <location>
        <begin position="421"/>
        <end position="431"/>
    </location>
</feature>
<dbReference type="GO" id="GO:0007156">
    <property type="term" value="P:homophilic cell adhesion via plasma membrane adhesion molecules"/>
    <property type="evidence" value="ECO:0007669"/>
    <property type="project" value="InterPro"/>
</dbReference>
<keyword evidence="14" id="KW-1185">Reference proteome</keyword>
<evidence type="ECO:0000256" key="5">
    <source>
        <dbReference type="ARBA" id="ARBA00022801"/>
    </source>
</evidence>
<feature type="domain" description="Cadherin" evidence="11">
    <location>
        <begin position="394"/>
        <end position="528"/>
    </location>
</feature>
<dbReference type="Gene3D" id="3.40.50.200">
    <property type="entry name" value="Peptidase S8/S53 domain"/>
    <property type="match status" value="1"/>
</dbReference>
<protein>
    <recommendedName>
        <fullName evidence="15">Subtilisin</fullName>
    </recommendedName>
</protein>
<dbReference type="PROSITE" id="PS51272">
    <property type="entry name" value="SLH"/>
    <property type="match status" value="3"/>
</dbReference>
<evidence type="ECO:0000256" key="6">
    <source>
        <dbReference type="ARBA" id="ARBA00022825"/>
    </source>
</evidence>
<feature type="signal peptide" evidence="10">
    <location>
        <begin position="1"/>
        <end position="23"/>
    </location>
</feature>
<feature type="domain" description="SLH" evidence="12">
    <location>
        <begin position="583"/>
        <end position="646"/>
    </location>
</feature>
<dbReference type="Pfam" id="PF00082">
    <property type="entry name" value="Peptidase_S8"/>
    <property type="match status" value="1"/>
</dbReference>
<evidence type="ECO:0000259" key="11">
    <source>
        <dbReference type="PROSITE" id="PS50268"/>
    </source>
</evidence>
<dbReference type="SUPFAM" id="SSF52743">
    <property type="entry name" value="Subtilisin-like"/>
    <property type="match status" value="1"/>
</dbReference>
<proteinExistence type="inferred from homology"/>
<comment type="similarity">
    <text evidence="1 7 8">Belongs to the peptidase S8 family.</text>
</comment>
<evidence type="ECO:0000313" key="14">
    <source>
        <dbReference type="Proteomes" id="UP000275076"/>
    </source>
</evidence>
<dbReference type="GO" id="GO:0005509">
    <property type="term" value="F:calcium ion binding"/>
    <property type="evidence" value="ECO:0007669"/>
    <property type="project" value="InterPro"/>
</dbReference>
<evidence type="ECO:0000256" key="2">
    <source>
        <dbReference type="ARBA" id="ARBA00022670"/>
    </source>
</evidence>
<dbReference type="Pfam" id="PF00395">
    <property type="entry name" value="SLH"/>
    <property type="match status" value="3"/>
</dbReference>
<dbReference type="InterPro" id="IPR034202">
    <property type="entry name" value="Subtilisin_Carlsberg-like"/>
</dbReference>
<keyword evidence="2 7" id="KW-0645">Protease</keyword>
<feature type="chain" id="PRO_5019584770" description="Subtilisin" evidence="10">
    <location>
        <begin position="24"/>
        <end position="701"/>
    </location>
</feature>
<dbReference type="PROSITE" id="PS00136">
    <property type="entry name" value="SUBTILASE_ASP"/>
    <property type="match status" value="1"/>
</dbReference>
<dbReference type="InterPro" id="IPR001119">
    <property type="entry name" value="SLH_dom"/>
</dbReference>
<evidence type="ECO:0000256" key="1">
    <source>
        <dbReference type="ARBA" id="ARBA00011073"/>
    </source>
</evidence>
<dbReference type="AlphaFoldDB" id="A0A428N0A5"/>
<keyword evidence="6 7" id="KW-0720">Serine protease</keyword>
<feature type="domain" description="SLH" evidence="12">
    <location>
        <begin position="647"/>
        <end position="701"/>
    </location>
</feature>
<evidence type="ECO:0000313" key="13">
    <source>
        <dbReference type="EMBL" id="RSL31845.1"/>
    </source>
</evidence>
<keyword evidence="4 10" id="KW-0732">Signal</keyword>
<organism evidence="13 14">
    <name type="scientific">Salibacterium salarium</name>
    <dbReference type="NCBI Taxonomy" id="284579"/>
    <lineage>
        <taxon>Bacteria</taxon>
        <taxon>Bacillati</taxon>
        <taxon>Bacillota</taxon>
        <taxon>Bacilli</taxon>
        <taxon>Bacillales</taxon>
        <taxon>Bacillaceae</taxon>
    </lineage>
</organism>
<dbReference type="OrthoDB" id="9798386at2"/>
<dbReference type="InterPro" id="IPR015500">
    <property type="entry name" value="Peptidase_S8_subtilisin-rel"/>
</dbReference>
<feature type="region of interest" description="Disordered" evidence="9">
    <location>
        <begin position="379"/>
        <end position="431"/>
    </location>
</feature>
<dbReference type="PROSITE" id="PS51892">
    <property type="entry name" value="SUBTILASE"/>
    <property type="match status" value="1"/>
</dbReference>
<sequence>MKHRIIQTVAASVLLLSYPLAGAAQESTQSNENIEDTYIVGFYDSIDGELMEEAGGETKDVWESIEAAAVTMTEEEAASLSNHAEVKYVEVDEEIQVDAEETELRNYGLDQVKATDAAEHNVTGEGVNVAVVDTGISTSHPSLDVEGGYSAVSYTDSYDDDNGHGSHTAGVIAANQPSEGLVGVAPDVDLYAVKVLDEAGSGTLSQMLNGMEWAVEQDVDVINMSFGMIQHSNAMESIVDEAYENDTIVVAASGNRGESSSSGSRVEYPARFDSVVAVGAVDENNERAYFSAAGEAVELAAPGVDIVSTYKGSSFGPLSGTSMASPFVVGGFALLKEAYPNADASTLREMLHDEALDLGEDGRDDKYGYGLLQIPDFSDVDIDKEKDTEEGEDEEQPVEEDIDENPISDNPIDVPKEDLETPSNVDTDVSYNQDGSANISISWDSVDEQISHSIFRDGELIDTVSDETSYTDEKVSAGTYQYEVAAINENDEESDKSEAVEVTVETNDTADDENNFSWPDRVESTPAFDDVNNDYWAAHPIEELSARGIIQGSDGEFRPGETVRRGQSLAMIGRLLEWDSTPADTHFSDVSESYFGSGFIDMATDKGYISGFSDGTFRPNDGITRAQMAAILGSVFDLQQDSTDTEFVDVDPETTGAEAIAYLAEHDIVNGYDDNTFRPNETLTRAQFASIFYELGSHLQE</sequence>
<evidence type="ECO:0008006" key="15">
    <source>
        <dbReference type="Google" id="ProtNLM"/>
    </source>
</evidence>
<keyword evidence="3" id="KW-0479">Metal-binding</keyword>
<dbReference type="SUPFAM" id="SSF54897">
    <property type="entry name" value="Protease propeptides/inhibitors"/>
    <property type="match status" value="1"/>
</dbReference>
<dbReference type="PRINTS" id="PR00723">
    <property type="entry name" value="SUBTILISIN"/>
</dbReference>
<dbReference type="PROSITE" id="PS00138">
    <property type="entry name" value="SUBTILASE_SER"/>
    <property type="match status" value="1"/>
</dbReference>
<dbReference type="PANTHER" id="PTHR43806:SF11">
    <property type="entry name" value="CEREVISIN-RELATED"/>
    <property type="match status" value="1"/>
</dbReference>
<dbReference type="Gene3D" id="3.30.70.80">
    <property type="entry name" value="Peptidase S8 propeptide/proteinase inhibitor I9"/>
    <property type="match status" value="1"/>
</dbReference>
<dbReference type="InterPro" id="IPR036852">
    <property type="entry name" value="Peptidase_S8/S53_dom_sf"/>
</dbReference>
<dbReference type="InterPro" id="IPR023828">
    <property type="entry name" value="Peptidase_S8_Ser-AS"/>
</dbReference>
<reference evidence="13 14" key="1">
    <citation type="submission" date="2018-10" db="EMBL/GenBank/DDBJ databases">
        <title>Draft genome sequence of Bacillus salarius IM0101, isolated from a hypersaline soil in Inner Mongolia, China.</title>
        <authorList>
            <person name="Yamprayoonswat W."/>
            <person name="Boonvisut S."/>
            <person name="Jumpathong W."/>
            <person name="Sittihan S."/>
            <person name="Ruangsuj P."/>
            <person name="Wanthongcharoen S."/>
            <person name="Thongpramul N."/>
            <person name="Pimmason S."/>
            <person name="Yu B."/>
            <person name="Yasawong M."/>
        </authorList>
    </citation>
    <scope>NUCLEOTIDE SEQUENCE [LARGE SCALE GENOMIC DNA]</scope>
    <source>
        <strain evidence="13 14">IM0101</strain>
    </source>
</reference>
<feature type="domain" description="SLH" evidence="12">
    <location>
        <begin position="524"/>
        <end position="582"/>
    </location>
</feature>
<dbReference type="GO" id="GO:0004252">
    <property type="term" value="F:serine-type endopeptidase activity"/>
    <property type="evidence" value="ECO:0007669"/>
    <property type="project" value="UniProtKB-UniRule"/>
</dbReference>
<feature type="active site" description="Charge relay system" evidence="7">
    <location>
        <position position="133"/>
    </location>
</feature>
<dbReference type="InterPro" id="IPR013783">
    <property type="entry name" value="Ig-like_fold"/>
</dbReference>
<dbReference type="PROSITE" id="PS50268">
    <property type="entry name" value="CADHERIN_2"/>
    <property type="match status" value="1"/>
</dbReference>
<dbReference type="GO" id="GO:0006508">
    <property type="term" value="P:proteolysis"/>
    <property type="evidence" value="ECO:0007669"/>
    <property type="project" value="UniProtKB-KW"/>
</dbReference>
<feature type="active site" description="Charge relay system" evidence="7">
    <location>
        <position position="322"/>
    </location>
</feature>
<evidence type="ECO:0000256" key="7">
    <source>
        <dbReference type="PROSITE-ProRule" id="PRU01240"/>
    </source>
</evidence>